<keyword evidence="2" id="KW-1185">Reference proteome</keyword>
<name>A0A328AFI0_9CAUL</name>
<reference evidence="2" key="1">
    <citation type="submission" date="2018-05" db="EMBL/GenBank/DDBJ databases">
        <authorList>
            <person name="Li X."/>
        </authorList>
    </citation>
    <scope>NUCLEOTIDE SEQUENCE [LARGE SCALE GENOMIC DNA]</scope>
    <source>
        <strain evidence="2">YIM 73061</strain>
    </source>
</reference>
<gene>
    <name evidence="1" type="ORF">DJ018_11910</name>
</gene>
<protein>
    <submittedName>
        <fullName evidence="1">Uncharacterized protein</fullName>
    </submittedName>
</protein>
<evidence type="ECO:0000313" key="2">
    <source>
        <dbReference type="Proteomes" id="UP000249725"/>
    </source>
</evidence>
<evidence type="ECO:0000313" key="1">
    <source>
        <dbReference type="EMBL" id="RAK52876.1"/>
    </source>
</evidence>
<accession>A0A328AFI0</accession>
<proteinExistence type="predicted"/>
<organism evidence="1 2">
    <name type="scientific">Phenylobacterium deserti</name>
    <dbReference type="NCBI Taxonomy" id="1914756"/>
    <lineage>
        <taxon>Bacteria</taxon>
        <taxon>Pseudomonadati</taxon>
        <taxon>Pseudomonadota</taxon>
        <taxon>Alphaproteobacteria</taxon>
        <taxon>Caulobacterales</taxon>
        <taxon>Caulobacteraceae</taxon>
        <taxon>Phenylobacterium</taxon>
    </lineage>
</organism>
<dbReference type="Proteomes" id="UP000249725">
    <property type="component" value="Unassembled WGS sequence"/>
</dbReference>
<comment type="caution">
    <text evidence="1">The sequence shown here is derived from an EMBL/GenBank/DDBJ whole genome shotgun (WGS) entry which is preliminary data.</text>
</comment>
<dbReference type="EMBL" id="QFYR01000002">
    <property type="protein sequence ID" value="RAK52876.1"/>
    <property type="molecule type" value="Genomic_DNA"/>
</dbReference>
<sequence length="72" mass="7835">MSSSVYEQKLARLGRLVVALGLGRAAELTMLASDPDNITSQRLPGEEGEFVQLMSETLGDVADDRLRFNAHS</sequence>
<dbReference type="RefSeq" id="WP_111515161.1">
    <property type="nucleotide sequence ID" value="NZ_QFYR01000002.1"/>
</dbReference>
<dbReference type="AlphaFoldDB" id="A0A328AFI0"/>